<keyword evidence="2" id="KW-1185">Reference proteome</keyword>
<dbReference type="OrthoDB" id="3141857at2759"/>
<dbReference type="PANTHER" id="PTHR40466:SF1">
    <property type="entry name" value="FUNGAL PROTEIN"/>
    <property type="match status" value="1"/>
</dbReference>
<evidence type="ECO:0000313" key="2">
    <source>
        <dbReference type="Proteomes" id="UP000745764"/>
    </source>
</evidence>
<feature type="non-terminal residue" evidence="1">
    <location>
        <position position="157"/>
    </location>
</feature>
<proteinExistence type="predicted"/>
<dbReference type="Proteomes" id="UP000745764">
    <property type="component" value="Unassembled WGS sequence"/>
</dbReference>
<name>A0A9N8KV88_9PEZI</name>
<evidence type="ECO:0000313" key="1">
    <source>
        <dbReference type="EMBL" id="CAD0113335.1"/>
    </source>
</evidence>
<sequence>KHQTLPMSKQLFRPLFSATKSHRCPSGINAGEGGAKPSQMLTHTDPRADHKKLLKEAKKDPELYVPATFALAGWFGGHQLARYKIADRDERETTKLAHTEPWKEGAEGSAGKYRYTDSRSGYVKIKDAPKALNSVIVPGVNLPKRFNKWGKEEFDEY</sequence>
<gene>
    <name evidence="1" type="ORF">AWRI4620_LOCUS7590</name>
</gene>
<reference evidence="1" key="1">
    <citation type="submission" date="2020-06" db="EMBL/GenBank/DDBJ databases">
        <authorList>
            <person name="Onetto C."/>
        </authorList>
    </citation>
    <scope>NUCLEOTIDE SEQUENCE</scope>
</reference>
<dbReference type="PANTHER" id="PTHR40466">
    <property type="entry name" value="EXPRESSED PROTEIN"/>
    <property type="match status" value="1"/>
</dbReference>
<dbReference type="AlphaFoldDB" id="A0A9N8KV88"/>
<accession>A0A9N8KV88</accession>
<dbReference type="EMBL" id="CAINUL010000016">
    <property type="protein sequence ID" value="CAD0113335.1"/>
    <property type="molecule type" value="Genomic_DNA"/>
</dbReference>
<comment type="caution">
    <text evidence="1">The sequence shown here is derived from an EMBL/GenBank/DDBJ whole genome shotgun (WGS) entry which is preliminary data.</text>
</comment>
<dbReference type="InterPro" id="IPR039965">
    <property type="entry name" value="C3H7.08c"/>
</dbReference>
<organism evidence="1 2">
    <name type="scientific">Aureobasidium uvarum</name>
    <dbReference type="NCBI Taxonomy" id="2773716"/>
    <lineage>
        <taxon>Eukaryota</taxon>
        <taxon>Fungi</taxon>
        <taxon>Dikarya</taxon>
        <taxon>Ascomycota</taxon>
        <taxon>Pezizomycotina</taxon>
        <taxon>Dothideomycetes</taxon>
        <taxon>Dothideomycetidae</taxon>
        <taxon>Dothideales</taxon>
        <taxon>Saccotheciaceae</taxon>
        <taxon>Aureobasidium</taxon>
    </lineage>
</organism>
<protein>
    <submittedName>
        <fullName evidence="1">Uncharacterized protein</fullName>
    </submittedName>
</protein>